<evidence type="ECO:0000313" key="1">
    <source>
        <dbReference type="EMBL" id="CAE7940623.1"/>
    </source>
</evidence>
<protein>
    <submittedName>
        <fullName evidence="1">Uncharacterized protein</fullName>
    </submittedName>
</protein>
<reference evidence="1" key="1">
    <citation type="submission" date="2021-02" db="EMBL/GenBank/DDBJ databases">
        <authorList>
            <person name="Dougan E. K."/>
            <person name="Rhodes N."/>
            <person name="Thang M."/>
            <person name="Chan C."/>
        </authorList>
    </citation>
    <scope>NUCLEOTIDE SEQUENCE</scope>
</reference>
<name>A0A813C8A4_9DINO</name>
<proteinExistence type="predicted"/>
<keyword evidence="2" id="KW-1185">Reference proteome</keyword>
<accession>A0A813C8A4</accession>
<dbReference type="EMBL" id="CAJNJA010091852">
    <property type="protein sequence ID" value="CAE7940623.1"/>
    <property type="molecule type" value="Genomic_DNA"/>
</dbReference>
<comment type="caution">
    <text evidence="1">The sequence shown here is derived from an EMBL/GenBank/DDBJ whole genome shotgun (WGS) entry which is preliminary data.</text>
</comment>
<organism evidence="1 2">
    <name type="scientific">Symbiodinium necroappetens</name>
    <dbReference type="NCBI Taxonomy" id="1628268"/>
    <lineage>
        <taxon>Eukaryota</taxon>
        <taxon>Sar</taxon>
        <taxon>Alveolata</taxon>
        <taxon>Dinophyceae</taxon>
        <taxon>Suessiales</taxon>
        <taxon>Symbiodiniaceae</taxon>
        <taxon>Symbiodinium</taxon>
    </lineage>
</organism>
<gene>
    <name evidence="1" type="ORF">SNEC2469_LOCUS33960</name>
</gene>
<dbReference type="AlphaFoldDB" id="A0A813C8A4"/>
<sequence>CKCILGLHRHRLHAQPPGLVAAPARAAVLQDWADDPICEASILWAALGNRGGYRSRDRGQRCSVQYSSSEVAEEER</sequence>
<feature type="non-terminal residue" evidence="1">
    <location>
        <position position="1"/>
    </location>
</feature>
<evidence type="ECO:0000313" key="2">
    <source>
        <dbReference type="Proteomes" id="UP000601435"/>
    </source>
</evidence>
<dbReference type="Proteomes" id="UP000601435">
    <property type="component" value="Unassembled WGS sequence"/>
</dbReference>